<evidence type="ECO:0000313" key="4">
    <source>
        <dbReference type="EMBL" id="KAK9069887.1"/>
    </source>
</evidence>
<reference evidence="4 5" key="1">
    <citation type="submission" date="2024-04" db="EMBL/GenBank/DDBJ databases">
        <title>The reference genome of an endangered Asteraceae, Deinandra increscens subsp. villosa, native to the Central Coast of California.</title>
        <authorList>
            <person name="Guilliams M."/>
            <person name="Hasenstab-Lehman K."/>
            <person name="Meyer R."/>
            <person name="Mcevoy S."/>
        </authorList>
    </citation>
    <scope>NUCLEOTIDE SEQUENCE [LARGE SCALE GENOMIC DNA]</scope>
    <source>
        <tissue evidence="4">Leaf</tissue>
    </source>
</reference>
<comment type="caution">
    <text evidence="4">The sequence shown here is derived from an EMBL/GenBank/DDBJ whole genome shotgun (WGS) entry which is preliminary data.</text>
</comment>
<feature type="compositionally biased region" description="Low complexity" evidence="2">
    <location>
        <begin position="348"/>
        <end position="360"/>
    </location>
</feature>
<evidence type="ECO:0000259" key="3">
    <source>
        <dbReference type="Pfam" id="PF04195"/>
    </source>
</evidence>
<dbReference type="EMBL" id="JBCNJP010000012">
    <property type="protein sequence ID" value="KAK9069887.1"/>
    <property type="molecule type" value="Genomic_DNA"/>
</dbReference>
<keyword evidence="1" id="KW-0175">Coiled coil</keyword>
<dbReference type="AlphaFoldDB" id="A0AAP0DCA6"/>
<dbReference type="Proteomes" id="UP001408789">
    <property type="component" value="Unassembled WGS sequence"/>
</dbReference>
<keyword evidence="5" id="KW-1185">Reference proteome</keyword>
<dbReference type="InterPro" id="IPR007321">
    <property type="entry name" value="Transposase_28"/>
</dbReference>
<gene>
    <name evidence="4" type="ORF">SSX86_010283</name>
</gene>
<name>A0AAP0DCA6_9ASTR</name>
<dbReference type="PANTHER" id="PTHR31099:SF41">
    <property type="entry name" value="TRANSPOSASE (PUTATIVE), GYPSY TYPE-RELATED"/>
    <property type="match status" value="1"/>
</dbReference>
<feature type="compositionally biased region" description="Polar residues" evidence="2">
    <location>
        <begin position="318"/>
        <end position="332"/>
    </location>
</feature>
<evidence type="ECO:0000256" key="2">
    <source>
        <dbReference type="SAM" id="MobiDB-lite"/>
    </source>
</evidence>
<evidence type="ECO:0000313" key="5">
    <source>
        <dbReference type="Proteomes" id="UP001408789"/>
    </source>
</evidence>
<feature type="coiled-coil region" evidence="1">
    <location>
        <begin position="525"/>
        <end position="570"/>
    </location>
</feature>
<dbReference type="PANTHER" id="PTHR31099">
    <property type="entry name" value="OS06G0165300 PROTEIN"/>
    <property type="match status" value="1"/>
</dbReference>
<protein>
    <recommendedName>
        <fullName evidence="3">Transposase (putative) gypsy type domain-containing protein</fullName>
    </recommendedName>
</protein>
<accession>A0AAP0DCA6</accession>
<dbReference type="Pfam" id="PF04195">
    <property type="entry name" value="Transposase_28"/>
    <property type="match status" value="1"/>
</dbReference>
<feature type="domain" description="Transposase (putative) gypsy type" evidence="3">
    <location>
        <begin position="34"/>
        <end position="89"/>
    </location>
</feature>
<feature type="region of interest" description="Disordered" evidence="2">
    <location>
        <begin position="274"/>
        <end position="362"/>
    </location>
</feature>
<sequence>MSLHPVLPPPNSSIFSFNDGKIGTFAEMFKFGNYRIPFTKFLVRALSFFEVHISQMHPQGLSRLSHFEVSCRAANLSPSVTLFRAFYRITMAGDWYTFERRRGVARISTTFPPNPRSWKTQLFYIDDLCIPPSMKWREIDDVVHDIIAEDGDFPKEHFDRLVDVASPIRELPEIILLISRISKAWFTPDLWLILQYSDREMELFEALSLKSFSGLDVAAKKIGEETVPFLNQTASSFYDVRPEVDPAISKNVNVVASDQEVLSIDDMYNQIVSSKGEDAPTATSSQMQPLATRKQSKRPPKPPSSKDANFSKRKSPRLVTQSSPNSNKNTFDSPEVIKDDFEEETASKPVDTPKVPPTTTSIIKLTPSSSLSYQKDFPNLRIPTSEWLKKEVELVSLRTSSAKEFQSSSAPTSFTPEWNISSDQSYQDATVAKRLSLLSSTPVDISSIHQIPHKAFSDEFMMTHAKQQNPVAGLYERWIIAEARVEELTYLHKKSVLAKLSYGALDAEVKVNTLSSEVEVLRTRNRKLVALEQEARRDLKHAQDNELYLKNQFLEQKRDLESQLVLLQEKSKDHEAYILGAKKGCSITFYFPDCGNADNNSLKEKSKWLIVEGLDLLAKRVHSEVIPMALNLNRAVNAVGFNEGIKCGLAHAAKNETDFSIFKEFDGNAQGELIEHLKSLKSMTFDIIDQVSKLDVTDIEAMKEMLKPITVSKPPPSAGK</sequence>
<organism evidence="4 5">
    <name type="scientific">Deinandra increscens subsp. villosa</name>
    <dbReference type="NCBI Taxonomy" id="3103831"/>
    <lineage>
        <taxon>Eukaryota</taxon>
        <taxon>Viridiplantae</taxon>
        <taxon>Streptophyta</taxon>
        <taxon>Embryophyta</taxon>
        <taxon>Tracheophyta</taxon>
        <taxon>Spermatophyta</taxon>
        <taxon>Magnoliopsida</taxon>
        <taxon>eudicotyledons</taxon>
        <taxon>Gunneridae</taxon>
        <taxon>Pentapetalae</taxon>
        <taxon>asterids</taxon>
        <taxon>campanulids</taxon>
        <taxon>Asterales</taxon>
        <taxon>Asteraceae</taxon>
        <taxon>Asteroideae</taxon>
        <taxon>Heliantheae alliance</taxon>
        <taxon>Madieae</taxon>
        <taxon>Madiinae</taxon>
        <taxon>Deinandra</taxon>
    </lineage>
</organism>
<proteinExistence type="predicted"/>
<evidence type="ECO:0000256" key="1">
    <source>
        <dbReference type="SAM" id="Coils"/>
    </source>
</evidence>